<sequence length="241" mass="24766">MRKSVTLAAALVGQALSDATRSTGNPEHVSYKAVIAGIEGALTGSIEAAAGDNGEGVKFTVEFKNLPEGAGPFSYHIHKEPAENNNCTSTLSHLDPFEAGAEKTCDDSAPETCEVGDLSGKHGKVEEDPFNAEYTDDFASIKGGDVSFFGNRSFVIHNADGDRIGCANFMKEVGRPSPSDHTNGTVPPTSTPGPSTTEGAPEPTSTGDDPEDPVPTAAAGMLSPWSISALLVGAAGLAFGL</sequence>
<reference evidence="1" key="1">
    <citation type="submission" date="2022-10" db="EMBL/GenBank/DDBJ databases">
        <title>Complete Genome of Trichothecium roseum strain YXFP-22015, a Plant Pathogen Isolated from Citrus.</title>
        <authorList>
            <person name="Wang Y."/>
            <person name="Zhu L."/>
        </authorList>
    </citation>
    <scope>NUCLEOTIDE SEQUENCE</scope>
    <source>
        <strain evidence="1">YXFP-22015</strain>
    </source>
</reference>
<organism evidence="1 2">
    <name type="scientific">Trichothecium roseum</name>
    <dbReference type="NCBI Taxonomy" id="47278"/>
    <lineage>
        <taxon>Eukaryota</taxon>
        <taxon>Fungi</taxon>
        <taxon>Dikarya</taxon>
        <taxon>Ascomycota</taxon>
        <taxon>Pezizomycotina</taxon>
        <taxon>Sordariomycetes</taxon>
        <taxon>Hypocreomycetidae</taxon>
        <taxon>Hypocreales</taxon>
        <taxon>Hypocreales incertae sedis</taxon>
        <taxon>Trichothecium</taxon>
    </lineage>
</organism>
<comment type="caution">
    <text evidence="1">The sequence shown here is derived from an EMBL/GenBank/DDBJ whole genome shotgun (WGS) entry which is preliminary data.</text>
</comment>
<gene>
    <name evidence="1" type="ORF">N3K66_001310</name>
</gene>
<protein>
    <submittedName>
        <fullName evidence="1">Uncharacterized protein</fullName>
    </submittedName>
</protein>
<name>A0ACC0VE97_9HYPO</name>
<proteinExistence type="predicted"/>
<evidence type="ECO:0000313" key="2">
    <source>
        <dbReference type="Proteomes" id="UP001163324"/>
    </source>
</evidence>
<dbReference type="EMBL" id="CM047940">
    <property type="protein sequence ID" value="KAI9904781.1"/>
    <property type="molecule type" value="Genomic_DNA"/>
</dbReference>
<evidence type="ECO:0000313" key="1">
    <source>
        <dbReference type="EMBL" id="KAI9904781.1"/>
    </source>
</evidence>
<keyword evidence="2" id="KW-1185">Reference proteome</keyword>
<accession>A0ACC0VE97</accession>
<dbReference type="Proteomes" id="UP001163324">
    <property type="component" value="Chromosome 1"/>
</dbReference>